<evidence type="ECO:0000259" key="4">
    <source>
        <dbReference type="Pfam" id="PF01420"/>
    </source>
</evidence>
<name>A0A930KU77_9MICC</name>
<evidence type="ECO:0000313" key="5">
    <source>
        <dbReference type="EMBL" id="MBF1650767.1"/>
    </source>
</evidence>
<dbReference type="InterPro" id="IPR052021">
    <property type="entry name" value="Type-I_RS_S_subunit"/>
</dbReference>
<reference evidence="5" key="1">
    <citation type="submission" date="2020-04" db="EMBL/GenBank/DDBJ databases">
        <title>Deep metagenomics examines the oral microbiome during advanced dental caries in children, revealing novel taxa and co-occurrences with host molecules.</title>
        <authorList>
            <person name="Baker J.L."/>
            <person name="Morton J.T."/>
            <person name="Dinis M."/>
            <person name="Alvarez R."/>
            <person name="Tran N.C."/>
            <person name="Knight R."/>
            <person name="Edlund A."/>
        </authorList>
    </citation>
    <scope>NUCLEOTIDE SEQUENCE</scope>
    <source>
        <strain evidence="5">JCVI_47_bin.4</strain>
    </source>
</reference>
<dbReference type="Proteomes" id="UP000769484">
    <property type="component" value="Unassembled WGS sequence"/>
</dbReference>
<dbReference type="Gene3D" id="3.90.220.20">
    <property type="entry name" value="DNA methylase specificity domains"/>
    <property type="match status" value="2"/>
</dbReference>
<dbReference type="GO" id="GO:0009307">
    <property type="term" value="P:DNA restriction-modification system"/>
    <property type="evidence" value="ECO:0007669"/>
    <property type="project" value="UniProtKB-KW"/>
</dbReference>
<sequence>MNKHIIGDLFEYVIGGGWGSETPDGDQNTPNYVIRSADFPSIERGSFAGVPLRFDTLNFVNKRSLQDGDILLEISGGTKNRPTGRTIYISENLLSSVEHAVIPASFCRLLRFKKEVVFPKYMYYLLQSWWTSGGSWEFQNQSTGIANFQFKIFAEKFEVSLPSLKEQERIAGILGSLDDKIEANTRLIQTIKEYMAALYKVEAKNGKVLELTDIADFVNGRAFTKDATGTGRVVIRIAELNNGIGGSTVYNDIEVKEENTAYPGDVLMSWSGSLETYVWHLPEAIINQHIFKVIPKDNYPKWLVYHACKSVIEDFQAIAVDKATTMGHIRRGDLKRDISIPAREMPQMENLWNLWMNLEQENLQLATTRDALIKRLIGYRR</sequence>
<dbReference type="PANTHER" id="PTHR30408">
    <property type="entry name" value="TYPE-1 RESTRICTION ENZYME ECOKI SPECIFICITY PROTEIN"/>
    <property type="match status" value="1"/>
</dbReference>
<dbReference type="PANTHER" id="PTHR30408:SF12">
    <property type="entry name" value="TYPE I RESTRICTION ENZYME MJAVIII SPECIFICITY SUBUNIT"/>
    <property type="match status" value="1"/>
</dbReference>
<feature type="domain" description="Type I restriction modification DNA specificity" evidence="4">
    <location>
        <begin position="207"/>
        <end position="341"/>
    </location>
</feature>
<protein>
    <submittedName>
        <fullName evidence="5">Restriction endonuclease subunit S</fullName>
    </submittedName>
</protein>
<comment type="caution">
    <text evidence="5">The sequence shown here is derived from an EMBL/GenBank/DDBJ whole genome shotgun (WGS) entry which is preliminary data.</text>
</comment>
<dbReference type="EMBL" id="JABZXJ010000113">
    <property type="protein sequence ID" value="MBF1650767.1"/>
    <property type="molecule type" value="Genomic_DNA"/>
</dbReference>
<evidence type="ECO:0000256" key="3">
    <source>
        <dbReference type="ARBA" id="ARBA00023125"/>
    </source>
</evidence>
<dbReference type="GO" id="GO:0003677">
    <property type="term" value="F:DNA binding"/>
    <property type="evidence" value="ECO:0007669"/>
    <property type="project" value="UniProtKB-KW"/>
</dbReference>
<organism evidence="5 6">
    <name type="scientific">Rothia dentocariosa</name>
    <dbReference type="NCBI Taxonomy" id="2047"/>
    <lineage>
        <taxon>Bacteria</taxon>
        <taxon>Bacillati</taxon>
        <taxon>Actinomycetota</taxon>
        <taxon>Actinomycetes</taxon>
        <taxon>Micrococcales</taxon>
        <taxon>Micrococcaceae</taxon>
        <taxon>Rothia</taxon>
    </lineage>
</organism>
<gene>
    <name evidence="5" type="ORF">HXO56_11965</name>
</gene>
<dbReference type="InterPro" id="IPR000055">
    <property type="entry name" value="Restrct_endonuc_typeI_TRD"/>
</dbReference>
<keyword evidence="3" id="KW-0238">DNA-binding</keyword>
<feature type="domain" description="Type I restriction modification DNA specificity" evidence="4">
    <location>
        <begin position="6"/>
        <end position="192"/>
    </location>
</feature>
<dbReference type="Pfam" id="PF01420">
    <property type="entry name" value="Methylase_S"/>
    <property type="match status" value="2"/>
</dbReference>
<dbReference type="SUPFAM" id="SSF116734">
    <property type="entry name" value="DNA methylase specificity domain"/>
    <property type="match status" value="2"/>
</dbReference>
<keyword evidence="2" id="KW-0680">Restriction system</keyword>
<keyword evidence="5" id="KW-0540">Nuclease</keyword>
<dbReference type="AlphaFoldDB" id="A0A930KU77"/>
<comment type="similarity">
    <text evidence="1">Belongs to the type-I restriction system S methylase family.</text>
</comment>
<keyword evidence="5" id="KW-0378">Hydrolase</keyword>
<proteinExistence type="inferred from homology"/>
<evidence type="ECO:0000313" key="6">
    <source>
        <dbReference type="Proteomes" id="UP000769484"/>
    </source>
</evidence>
<accession>A0A930KU77</accession>
<dbReference type="GO" id="GO:0004519">
    <property type="term" value="F:endonuclease activity"/>
    <property type="evidence" value="ECO:0007669"/>
    <property type="project" value="UniProtKB-KW"/>
</dbReference>
<dbReference type="InterPro" id="IPR044946">
    <property type="entry name" value="Restrct_endonuc_typeI_TRD_sf"/>
</dbReference>
<evidence type="ECO:0000256" key="2">
    <source>
        <dbReference type="ARBA" id="ARBA00022747"/>
    </source>
</evidence>
<evidence type="ECO:0000256" key="1">
    <source>
        <dbReference type="ARBA" id="ARBA00010923"/>
    </source>
</evidence>
<keyword evidence="5" id="KW-0255">Endonuclease</keyword>